<gene>
    <name evidence="2" type="ORF">D9R08_07310</name>
</gene>
<sequence length="413" mass="44295">MRLTVSSRPGALVLSLGLGLLAQIMPNSVLAEEAEFFRDIRPNHWVWNGADPLTTNAILERVRIAGIGAERPDLASAAGGTVWTEEFTLVGDALRALAEEQEALGLTGAAAELYMRASANYTLAKYPLINPGVAEERAFAASLETLHRAYTLRGYTVEYVSTPYNGGDADGHILFPAGAPPVGGWPLVVASNGIDVNQGEFFTFAQDIADRGMAFLMYDIAGTGTNAEFPLAPDYETLPAALAESLADNPRIDARNMAILGVSFGGNGAVKLAHTRPDLFAAAVNVCGPLHSAFQVPEENFEDIGLMYRLALFDRTDLPQDDVAGFLAHMRGFSLIDQGVIIPGETVTDVPILSVNARNDYVAPEFDMELANASTSDGMIIYSGSDDHCPQDRFTVMPQIADWLAERLVSTPS</sequence>
<evidence type="ECO:0000313" key="2">
    <source>
        <dbReference type="EMBL" id="RMA42600.1"/>
    </source>
</evidence>
<dbReference type="AlphaFoldDB" id="A0A3L9YIF1"/>
<dbReference type="InterPro" id="IPR050261">
    <property type="entry name" value="FrsA_esterase"/>
</dbReference>
<dbReference type="InterPro" id="IPR029058">
    <property type="entry name" value="AB_hydrolase_fold"/>
</dbReference>
<name>A0A3L9YIF1_9RHOB</name>
<evidence type="ECO:0000256" key="1">
    <source>
        <dbReference type="ARBA" id="ARBA00022801"/>
    </source>
</evidence>
<dbReference type="InterPro" id="IPR010520">
    <property type="entry name" value="FrsA-like"/>
</dbReference>
<evidence type="ECO:0000313" key="3">
    <source>
        <dbReference type="Proteomes" id="UP000281343"/>
    </source>
</evidence>
<proteinExistence type="predicted"/>
<organism evidence="2 3">
    <name type="scientific">Rhodophyticola porphyridii</name>
    <dbReference type="NCBI Taxonomy" id="1852017"/>
    <lineage>
        <taxon>Bacteria</taxon>
        <taxon>Pseudomonadati</taxon>
        <taxon>Pseudomonadota</taxon>
        <taxon>Alphaproteobacteria</taxon>
        <taxon>Rhodobacterales</taxon>
        <taxon>Roseobacteraceae</taxon>
        <taxon>Rhodophyticola</taxon>
    </lineage>
</organism>
<dbReference type="OrthoDB" id="3647650at2"/>
<keyword evidence="3" id="KW-1185">Reference proteome</keyword>
<dbReference type="Proteomes" id="UP000281343">
    <property type="component" value="Unassembled WGS sequence"/>
</dbReference>
<dbReference type="Gene3D" id="3.40.50.1820">
    <property type="entry name" value="alpha/beta hydrolase"/>
    <property type="match status" value="1"/>
</dbReference>
<dbReference type="PANTHER" id="PTHR22946:SF12">
    <property type="entry name" value="CONIDIAL PIGMENT BIOSYNTHESIS PROTEIN AYG1 (AFU_ORTHOLOGUE AFUA_2G17550)"/>
    <property type="match status" value="1"/>
</dbReference>
<accession>A0A3L9YIF1</accession>
<dbReference type="EMBL" id="RCNT01000003">
    <property type="protein sequence ID" value="RMA42600.1"/>
    <property type="molecule type" value="Genomic_DNA"/>
</dbReference>
<protein>
    <submittedName>
        <fullName evidence="2">Alpha/beta hydrolase</fullName>
    </submittedName>
</protein>
<dbReference type="SUPFAM" id="SSF53474">
    <property type="entry name" value="alpha/beta-Hydrolases"/>
    <property type="match status" value="1"/>
</dbReference>
<reference evidence="2 3" key="1">
    <citation type="submission" date="2018-10" db="EMBL/GenBank/DDBJ databases">
        <authorList>
            <person name="Jung H.S."/>
            <person name="Jeon C.O."/>
        </authorList>
    </citation>
    <scope>NUCLEOTIDE SEQUENCE [LARGE SCALE GENOMIC DNA]</scope>
    <source>
        <strain evidence="2 3">MA-7-27</strain>
    </source>
</reference>
<dbReference type="GO" id="GO:0016787">
    <property type="term" value="F:hydrolase activity"/>
    <property type="evidence" value="ECO:0007669"/>
    <property type="project" value="UniProtKB-KW"/>
</dbReference>
<dbReference type="PANTHER" id="PTHR22946">
    <property type="entry name" value="DIENELACTONE HYDROLASE DOMAIN-CONTAINING PROTEIN-RELATED"/>
    <property type="match status" value="1"/>
</dbReference>
<dbReference type="Pfam" id="PF06500">
    <property type="entry name" value="FrsA-like"/>
    <property type="match status" value="1"/>
</dbReference>
<keyword evidence="1 2" id="KW-0378">Hydrolase</keyword>
<dbReference type="RefSeq" id="WP_121897385.1">
    <property type="nucleotide sequence ID" value="NZ_RCNT01000003.1"/>
</dbReference>
<comment type="caution">
    <text evidence="2">The sequence shown here is derived from an EMBL/GenBank/DDBJ whole genome shotgun (WGS) entry which is preliminary data.</text>
</comment>